<protein>
    <submittedName>
        <fullName evidence="2">UDP-glucose 4-epimerase</fullName>
        <ecNumber evidence="2">5.1.3.2</ecNumber>
    </submittedName>
</protein>
<dbReference type="PANTHER" id="PTHR43245">
    <property type="entry name" value="BIFUNCTIONAL POLYMYXIN RESISTANCE PROTEIN ARNA"/>
    <property type="match status" value="1"/>
</dbReference>
<dbReference type="Proteomes" id="UP000553193">
    <property type="component" value="Unassembled WGS sequence"/>
</dbReference>
<dbReference type="InterPro" id="IPR050177">
    <property type="entry name" value="Lipid_A_modif_metabolic_enz"/>
</dbReference>
<dbReference type="PRINTS" id="PR01713">
    <property type="entry name" value="NUCEPIMERASE"/>
</dbReference>
<gene>
    <name evidence="2" type="ORF">GGQ83_003320</name>
</gene>
<dbReference type="PANTHER" id="PTHR43245:SF13">
    <property type="entry name" value="UDP-D-APIOSE_UDP-D-XYLOSE SYNTHASE 2"/>
    <property type="match status" value="1"/>
</dbReference>
<dbReference type="Gene3D" id="3.40.50.720">
    <property type="entry name" value="NAD(P)-binding Rossmann-like Domain"/>
    <property type="match status" value="1"/>
</dbReference>
<dbReference type="InterPro" id="IPR001509">
    <property type="entry name" value="Epimerase_deHydtase"/>
</dbReference>
<sequence>MTPGTPDFWHRKRVLVTGGAGFLGSNLCHALAGLGARVTALDAMLPDGGANPANLEGAGVMLVRGDLRDTELATLCQGTEVLFNLAAQTSHMGGQRDPVADIAINAVAQVRLVQAMREAAPEAAVVHASTRQFYGRPISLPVDELHPVNPPDANGVSKWAGEQYWLLESRVLGRPVVSLRLTNCYGPRLRIADARQTFLGIWMRRVLEGESFEVWGGAQLRDLAYVDDVTRAFLTAAEQAGKSDVTGRAFNLGGAPPISLLDLAELLIKANGGEGSYVTREFPADRAPIDIGSYHADDRAFRAATGWAPRVSLDDGLKRSLEWYRARMADYAF</sequence>
<evidence type="ECO:0000259" key="1">
    <source>
        <dbReference type="Pfam" id="PF01370"/>
    </source>
</evidence>
<reference evidence="2 3" key="1">
    <citation type="submission" date="2020-08" db="EMBL/GenBank/DDBJ databases">
        <title>Genomic Encyclopedia of Type Strains, Phase IV (KMG-IV): sequencing the most valuable type-strain genomes for metagenomic binning, comparative biology and taxonomic classification.</title>
        <authorList>
            <person name="Goeker M."/>
        </authorList>
    </citation>
    <scope>NUCLEOTIDE SEQUENCE [LARGE SCALE GENOMIC DNA]</scope>
    <source>
        <strain evidence="2 3">DSM 19979</strain>
    </source>
</reference>
<evidence type="ECO:0000313" key="2">
    <source>
        <dbReference type="EMBL" id="MBB3899860.1"/>
    </source>
</evidence>
<dbReference type="RefSeq" id="WP_184386002.1">
    <property type="nucleotide sequence ID" value="NZ_JACIDJ010000006.1"/>
</dbReference>
<comment type="caution">
    <text evidence="2">The sequence shown here is derived from an EMBL/GenBank/DDBJ whole genome shotgun (WGS) entry which is preliminary data.</text>
</comment>
<dbReference type="InterPro" id="IPR036291">
    <property type="entry name" value="NAD(P)-bd_dom_sf"/>
</dbReference>
<dbReference type="AlphaFoldDB" id="A0A840AH97"/>
<dbReference type="SUPFAM" id="SSF51735">
    <property type="entry name" value="NAD(P)-binding Rossmann-fold domains"/>
    <property type="match status" value="1"/>
</dbReference>
<dbReference type="EC" id="5.1.3.2" evidence="2"/>
<evidence type="ECO:0000313" key="3">
    <source>
        <dbReference type="Proteomes" id="UP000553193"/>
    </source>
</evidence>
<dbReference type="GO" id="GO:0003978">
    <property type="term" value="F:UDP-glucose 4-epimerase activity"/>
    <property type="evidence" value="ECO:0007669"/>
    <property type="project" value="UniProtKB-EC"/>
</dbReference>
<accession>A0A840AH97</accession>
<keyword evidence="2" id="KW-0413">Isomerase</keyword>
<feature type="domain" description="NAD-dependent epimerase/dehydratase" evidence="1">
    <location>
        <begin position="14"/>
        <end position="253"/>
    </location>
</feature>
<organism evidence="2 3">
    <name type="scientific">Roseococcus suduntuyensis</name>
    <dbReference type="NCBI Taxonomy" id="455361"/>
    <lineage>
        <taxon>Bacteria</taxon>
        <taxon>Pseudomonadati</taxon>
        <taxon>Pseudomonadota</taxon>
        <taxon>Alphaproteobacteria</taxon>
        <taxon>Acetobacterales</taxon>
        <taxon>Roseomonadaceae</taxon>
        <taxon>Roseococcus</taxon>
    </lineage>
</organism>
<dbReference type="EMBL" id="JACIDJ010000006">
    <property type="protein sequence ID" value="MBB3899860.1"/>
    <property type="molecule type" value="Genomic_DNA"/>
</dbReference>
<keyword evidence="3" id="KW-1185">Reference proteome</keyword>
<proteinExistence type="predicted"/>
<dbReference type="Pfam" id="PF01370">
    <property type="entry name" value="Epimerase"/>
    <property type="match status" value="1"/>
</dbReference>
<name>A0A840AH97_9PROT</name>